<dbReference type="SUPFAM" id="SSF161098">
    <property type="entry name" value="MetI-like"/>
    <property type="match status" value="1"/>
</dbReference>
<feature type="transmembrane region" description="Helical" evidence="8">
    <location>
        <begin position="12"/>
        <end position="42"/>
    </location>
</feature>
<comment type="subcellular location">
    <subcellularLocation>
        <location evidence="1 8">Cell membrane</location>
        <topology evidence="1 8">Multi-pass membrane protein</topology>
    </subcellularLocation>
</comment>
<evidence type="ECO:0000256" key="6">
    <source>
        <dbReference type="ARBA" id="ARBA00022989"/>
    </source>
</evidence>
<feature type="transmembrane region" description="Helical" evidence="8">
    <location>
        <begin position="62"/>
        <end position="87"/>
    </location>
</feature>
<feature type="domain" description="ABC transmembrane type-1" evidence="9">
    <location>
        <begin position="63"/>
        <end position="251"/>
    </location>
</feature>
<dbReference type="InterPro" id="IPR051789">
    <property type="entry name" value="Bact_Polyamine_Transport"/>
</dbReference>
<keyword evidence="5 8" id="KW-0812">Transmembrane</keyword>
<dbReference type="PANTHER" id="PTHR43848:SF2">
    <property type="entry name" value="PUTRESCINE TRANSPORT SYSTEM PERMEASE PROTEIN POTI"/>
    <property type="match status" value="1"/>
</dbReference>
<proteinExistence type="inferred from homology"/>
<feature type="transmembrane region" description="Helical" evidence="8">
    <location>
        <begin position="99"/>
        <end position="123"/>
    </location>
</feature>
<dbReference type="EMBL" id="OMOQ01000001">
    <property type="protein sequence ID" value="SPH17267.1"/>
    <property type="molecule type" value="Genomic_DNA"/>
</dbReference>
<evidence type="ECO:0000313" key="10">
    <source>
        <dbReference type="EMBL" id="SPH17267.1"/>
    </source>
</evidence>
<evidence type="ECO:0000256" key="5">
    <source>
        <dbReference type="ARBA" id="ARBA00022692"/>
    </source>
</evidence>
<evidence type="ECO:0000256" key="1">
    <source>
        <dbReference type="ARBA" id="ARBA00004651"/>
    </source>
</evidence>
<gene>
    <name evidence="10" type="primary">ydcV_2</name>
    <name evidence="10" type="ORF">DEA8626_00783</name>
</gene>
<evidence type="ECO:0000256" key="7">
    <source>
        <dbReference type="ARBA" id="ARBA00023136"/>
    </source>
</evidence>
<evidence type="ECO:0000256" key="3">
    <source>
        <dbReference type="ARBA" id="ARBA00022448"/>
    </source>
</evidence>
<feature type="transmembrane region" description="Helical" evidence="8">
    <location>
        <begin position="183"/>
        <end position="212"/>
    </location>
</feature>
<dbReference type="Gene3D" id="1.10.3720.10">
    <property type="entry name" value="MetI-like"/>
    <property type="match status" value="1"/>
</dbReference>
<dbReference type="CDD" id="cd06261">
    <property type="entry name" value="TM_PBP2"/>
    <property type="match status" value="1"/>
</dbReference>
<name>A0A2R8B3U3_9RHOB</name>
<evidence type="ECO:0000313" key="11">
    <source>
        <dbReference type="Proteomes" id="UP000244924"/>
    </source>
</evidence>
<evidence type="ECO:0000256" key="2">
    <source>
        <dbReference type="ARBA" id="ARBA00007069"/>
    </source>
</evidence>
<keyword evidence="3 8" id="KW-0813">Transport</keyword>
<dbReference type="InterPro" id="IPR035906">
    <property type="entry name" value="MetI-like_sf"/>
</dbReference>
<feature type="transmembrane region" description="Helical" evidence="8">
    <location>
        <begin position="232"/>
        <end position="254"/>
    </location>
</feature>
<protein>
    <submittedName>
        <fullName evidence="10">Inner membrane ABC transporter permease protein YdcV</fullName>
    </submittedName>
</protein>
<organism evidence="10 11">
    <name type="scientific">Albidovulum aquaemixtae</name>
    <dbReference type="NCBI Taxonomy" id="1542388"/>
    <lineage>
        <taxon>Bacteria</taxon>
        <taxon>Pseudomonadati</taxon>
        <taxon>Pseudomonadota</taxon>
        <taxon>Alphaproteobacteria</taxon>
        <taxon>Rhodobacterales</taxon>
        <taxon>Paracoccaceae</taxon>
        <taxon>Albidovulum</taxon>
    </lineage>
</organism>
<dbReference type="AlphaFoldDB" id="A0A2R8B3U3"/>
<dbReference type="PROSITE" id="PS50928">
    <property type="entry name" value="ABC_TM1"/>
    <property type="match status" value="1"/>
</dbReference>
<dbReference type="GO" id="GO:0005886">
    <property type="term" value="C:plasma membrane"/>
    <property type="evidence" value="ECO:0007669"/>
    <property type="project" value="UniProtKB-SubCell"/>
</dbReference>
<dbReference type="GO" id="GO:0055085">
    <property type="term" value="P:transmembrane transport"/>
    <property type="evidence" value="ECO:0007669"/>
    <property type="project" value="InterPro"/>
</dbReference>
<dbReference type="Pfam" id="PF00528">
    <property type="entry name" value="BPD_transp_1"/>
    <property type="match status" value="1"/>
</dbReference>
<reference evidence="10 11" key="1">
    <citation type="submission" date="2018-03" db="EMBL/GenBank/DDBJ databases">
        <authorList>
            <person name="Keele B.F."/>
        </authorList>
    </citation>
    <scope>NUCLEOTIDE SEQUENCE [LARGE SCALE GENOMIC DNA]</scope>
    <source>
        <strain evidence="10 11">CECT 8626</strain>
    </source>
</reference>
<dbReference type="PANTHER" id="PTHR43848">
    <property type="entry name" value="PUTRESCINE TRANSPORT SYSTEM PERMEASE PROTEIN POTI"/>
    <property type="match status" value="1"/>
</dbReference>
<evidence type="ECO:0000256" key="8">
    <source>
        <dbReference type="RuleBase" id="RU363032"/>
    </source>
</evidence>
<keyword evidence="11" id="KW-1185">Reference proteome</keyword>
<keyword evidence="7 8" id="KW-0472">Membrane</keyword>
<dbReference type="InterPro" id="IPR000515">
    <property type="entry name" value="MetI-like"/>
</dbReference>
<dbReference type="OrthoDB" id="9782004at2"/>
<comment type="similarity">
    <text evidence="2">Belongs to the binding-protein-dependent transport system permease family. CysTW subfamily.</text>
</comment>
<sequence>MSARRGTWLRPYSAACLVFLYAPVFLLPVFAFNDAAIIAFPLKGFSTRNFEQLWATEALHAAVINSLMVGVASSVLATILGLCAARASTRYDFPFKKPLIGFIMLPLVLPEIIIAVALLVVLIQLGLDLSLWTVILGHVLICTPFAIAILSSAFQSLDQSLEEASYDLGESRFGTFRRVTFPLVLPGVIASLLISFTISLDEFIIAFFLTGIEPTLPVYIWSQLRFTAKLPSVMALGFLMLLVSLALLASAEFFRRRANRRQGMGTAGGPI</sequence>
<dbReference type="RefSeq" id="WP_108851730.1">
    <property type="nucleotide sequence ID" value="NZ_OMOQ01000001.1"/>
</dbReference>
<evidence type="ECO:0000256" key="4">
    <source>
        <dbReference type="ARBA" id="ARBA00022475"/>
    </source>
</evidence>
<feature type="transmembrane region" description="Helical" evidence="8">
    <location>
        <begin position="129"/>
        <end position="150"/>
    </location>
</feature>
<evidence type="ECO:0000259" key="9">
    <source>
        <dbReference type="PROSITE" id="PS50928"/>
    </source>
</evidence>
<accession>A0A2R8B3U3</accession>
<keyword evidence="4" id="KW-1003">Cell membrane</keyword>
<keyword evidence="6 8" id="KW-1133">Transmembrane helix</keyword>
<dbReference type="Proteomes" id="UP000244924">
    <property type="component" value="Unassembled WGS sequence"/>
</dbReference>